<dbReference type="InterPro" id="IPR002052">
    <property type="entry name" value="DNA_methylase_N6_adenine_CS"/>
</dbReference>
<dbReference type="PANTHER" id="PTHR14911:SF13">
    <property type="entry name" value="TRNA (GUANINE(6)-N2)-METHYLTRANSFERASE THUMP3"/>
    <property type="match status" value="1"/>
</dbReference>
<keyword evidence="2" id="KW-0489">Methyltransferase</keyword>
<dbReference type="Pfam" id="PF01170">
    <property type="entry name" value="UPF0020"/>
    <property type="match status" value="2"/>
</dbReference>
<dbReference type="OrthoDB" id="1637728at2"/>
<gene>
    <name evidence="2" type="ORF">DP939_13150</name>
</gene>
<comment type="caution">
    <text evidence="2">The sequence shown here is derived from an EMBL/GenBank/DDBJ whole genome shotgun (WGS) entry which is preliminary data.</text>
</comment>
<dbReference type="GO" id="GO:0030488">
    <property type="term" value="P:tRNA methylation"/>
    <property type="evidence" value="ECO:0007669"/>
    <property type="project" value="TreeGrafter"/>
</dbReference>
<dbReference type="Gene3D" id="3.40.50.150">
    <property type="entry name" value="Vaccinia Virus protein VP39"/>
    <property type="match status" value="1"/>
</dbReference>
<proteinExistence type="predicted"/>
<evidence type="ECO:0000313" key="2">
    <source>
        <dbReference type="EMBL" id="RBQ19675.1"/>
    </source>
</evidence>
<dbReference type="AlphaFoldDB" id="A0A366M0F5"/>
<dbReference type="SUPFAM" id="SSF53335">
    <property type="entry name" value="S-adenosyl-L-methionine-dependent methyltransferases"/>
    <property type="match status" value="1"/>
</dbReference>
<name>A0A366M0F5_9ACTN</name>
<dbReference type="GO" id="GO:0003676">
    <property type="term" value="F:nucleic acid binding"/>
    <property type="evidence" value="ECO:0007669"/>
    <property type="project" value="InterPro"/>
</dbReference>
<dbReference type="EMBL" id="QMEY01000004">
    <property type="protein sequence ID" value="RBQ19675.1"/>
    <property type="molecule type" value="Genomic_DNA"/>
</dbReference>
<dbReference type="PRINTS" id="PR00507">
    <property type="entry name" value="N12N6MTFRASE"/>
</dbReference>
<dbReference type="InterPro" id="IPR029063">
    <property type="entry name" value="SAM-dependent_MTases_sf"/>
</dbReference>
<dbReference type="PROSITE" id="PS00092">
    <property type="entry name" value="N6_MTASE"/>
    <property type="match status" value="1"/>
</dbReference>
<accession>A0A366M0F5</accession>
<feature type="domain" description="Ribosomal RNA large subunit methyltransferase K/L-like methyltransferase" evidence="1">
    <location>
        <begin position="273"/>
        <end position="344"/>
    </location>
</feature>
<reference evidence="2 3" key="1">
    <citation type="submission" date="2018-06" db="EMBL/GenBank/DDBJ databases">
        <title>Sphaerisporangium craniellae sp. nov., isolated from a marine sponge in the South China Sea.</title>
        <authorList>
            <person name="Li L."/>
        </authorList>
    </citation>
    <scope>NUCLEOTIDE SEQUENCE [LARGE SCALE GENOMIC DNA]</scope>
    <source>
        <strain evidence="2 3">LHW63015</strain>
    </source>
</reference>
<organism evidence="2 3">
    <name type="scientific">Spongiactinospora rosea</name>
    <dbReference type="NCBI Taxonomy" id="2248750"/>
    <lineage>
        <taxon>Bacteria</taxon>
        <taxon>Bacillati</taxon>
        <taxon>Actinomycetota</taxon>
        <taxon>Actinomycetes</taxon>
        <taxon>Streptosporangiales</taxon>
        <taxon>Streptosporangiaceae</taxon>
        <taxon>Spongiactinospora</taxon>
    </lineage>
</organism>
<keyword evidence="2" id="KW-0808">Transferase</keyword>
<feature type="domain" description="Ribosomal RNA large subunit methyltransferase K/L-like methyltransferase" evidence="1">
    <location>
        <begin position="166"/>
        <end position="244"/>
    </location>
</feature>
<dbReference type="GO" id="GO:0016423">
    <property type="term" value="F:tRNA (guanine) methyltransferase activity"/>
    <property type="evidence" value="ECO:0007669"/>
    <property type="project" value="TreeGrafter"/>
</dbReference>
<dbReference type="PANTHER" id="PTHR14911">
    <property type="entry name" value="THUMP DOMAIN-CONTAINING"/>
    <property type="match status" value="1"/>
</dbReference>
<dbReference type="Proteomes" id="UP000253303">
    <property type="component" value="Unassembled WGS sequence"/>
</dbReference>
<sequence>MTAARLVARCVSGLETAVAREVLGERLGTVTWIGHREVRFTGSVAGSTALRTADDAFLLAATMPDIGRGREALGALTRLAEQIAGIDTAGHAGVEVSASFLGRRNFSRYDLEDAAGAALAVRLGLPYHSRRDGTPPPPGYGAWRLTLDGTDATLMLRVAPRPLHRRAYKRHTVPGTLHPPVAAAMARLADIRPGDLVADPCCGAGTLLIEAARLQPEAVPRGYDLNPDALRAARANASAAGLGRPTPTATHPRGYSLKFTAPRPNAGLSGPLFEPADAAALPLPDGSVDRLLANPPWGGQVPPRGRLARTPSALWPEIRRLLRPDGRAVVLIPDTAELASAIAHGLLPAHVQHVSLSGAHPHIAVLTPAPQPGTRR</sequence>
<protein>
    <submittedName>
        <fullName evidence="2">RNA methyltransferase</fullName>
    </submittedName>
</protein>
<dbReference type="CDD" id="cd02440">
    <property type="entry name" value="AdoMet_MTases"/>
    <property type="match status" value="1"/>
</dbReference>
<keyword evidence="3" id="KW-1185">Reference proteome</keyword>
<evidence type="ECO:0000259" key="1">
    <source>
        <dbReference type="Pfam" id="PF01170"/>
    </source>
</evidence>
<evidence type="ECO:0000313" key="3">
    <source>
        <dbReference type="Proteomes" id="UP000253303"/>
    </source>
</evidence>
<dbReference type="InterPro" id="IPR000241">
    <property type="entry name" value="RlmKL-like_Mtase"/>
</dbReference>